<reference evidence="10 11" key="1">
    <citation type="journal article" date="2019" name="Commun. Biol.">
        <title>The bagworm genome reveals a unique fibroin gene that provides high tensile strength.</title>
        <authorList>
            <person name="Kono N."/>
            <person name="Nakamura H."/>
            <person name="Ohtoshi R."/>
            <person name="Tomita M."/>
            <person name="Numata K."/>
            <person name="Arakawa K."/>
        </authorList>
    </citation>
    <scope>NUCLEOTIDE SEQUENCE [LARGE SCALE GENOMIC DNA]</scope>
</reference>
<keyword evidence="3" id="KW-0547">Nucleotide-binding</keyword>
<dbReference type="InterPro" id="IPR003593">
    <property type="entry name" value="AAA+_ATPase"/>
</dbReference>
<dbReference type="Pfam" id="PF00005">
    <property type="entry name" value="ABC_tran"/>
    <property type="match status" value="1"/>
</dbReference>
<dbReference type="GO" id="GO:0005524">
    <property type="term" value="F:ATP binding"/>
    <property type="evidence" value="ECO:0007669"/>
    <property type="project" value="UniProtKB-KW"/>
</dbReference>
<dbReference type="GO" id="GO:0016887">
    <property type="term" value="F:ATP hydrolysis activity"/>
    <property type="evidence" value="ECO:0007669"/>
    <property type="project" value="InterPro"/>
</dbReference>
<comment type="subcellular location">
    <subcellularLocation>
        <location evidence="1">Membrane</location>
        <topology evidence="1">Multi-pass membrane protein</topology>
    </subcellularLocation>
</comment>
<dbReference type="PANTHER" id="PTHR24221:SF410">
    <property type="entry name" value="MULTIDRUG RESISTANCE PROTEIN HOMOLOG 49-RELATED"/>
    <property type="match status" value="1"/>
</dbReference>
<proteinExistence type="predicted"/>
<dbReference type="CDD" id="cd18578">
    <property type="entry name" value="ABC_6TM_Pgp_ABCB1_D2_like"/>
    <property type="match status" value="1"/>
</dbReference>
<keyword evidence="4" id="KW-0067">ATP-binding</keyword>
<keyword evidence="2 7" id="KW-0812">Transmembrane</keyword>
<feature type="transmembrane region" description="Helical" evidence="7">
    <location>
        <begin position="145"/>
        <end position="164"/>
    </location>
</feature>
<feature type="transmembrane region" description="Helical" evidence="7">
    <location>
        <begin position="266"/>
        <end position="287"/>
    </location>
</feature>
<organism evidence="10 11">
    <name type="scientific">Eumeta variegata</name>
    <name type="common">Bagworm moth</name>
    <name type="synonym">Eumeta japonica</name>
    <dbReference type="NCBI Taxonomy" id="151549"/>
    <lineage>
        <taxon>Eukaryota</taxon>
        <taxon>Metazoa</taxon>
        <taxon>Ecdysozoa</taxon>
        <taxon>Arthropoda</taxon>
        <taxon>Hexapoda</taxon>
        <taxon>Insecta</taxon>
        <taxon>Pterygota</taxon>
        <taxon>Neoptera</taxon>
        <taxon>Endopterygota</taxon>
        <taxon>Lepidoptera</taxon>
        <taxon>Glossata</taxon>
        <taxon>Ditrysia</taxon>
        <taxon>Tineoidea</taxon>
        <taxon>Psychidae</taxon>
        <taxon>Oiketicinae</taxon>
        <taxon>Eumeta</taxon>
    </lineage>
</organism>
<dbReference type="InterPro" id="IPR039421">
    <property type="entry name" value="Type_1_exporter"/>
</dbReference>
<evidence type="ECO:0000259" key="8">
    <source>
        <dbReference type="PROSITE" id="PS50893"/>
    </source>
</evidence>
<dbReference type="PROSITE" id="PS50929">
    <property type="entry name" value="ABC_TM1F"/>
    <property type="match status" value="1"/>
</dbReference>
<dbReference type="Pfam" id="PF00664">
    <property type="entry name" value="ABC_membrane"/>
    <property type="match status" value="1"/>
</dbReference>
<dbReference type="OrthoDB" id="6500128at2759"/>
<keyword evidence="6 7" id="KW-0472">Membrane</keyword>
<feature type="domain" description="ABC transporter" evidence="8">
    <location>
        <begin position="320"/>
        <end position="602"/>
    </location>
</feature>
<comment type="caution">
    <text evidence="10">The sequence shown here is derived from an EMBL/GenBank/DDBJ whole genome shotgun (WGS) entry which is preliminary data.</text>
</comment>
<dbReference type="GO" id="GO:0016020">
    <property type="term" value="C:membrane"/>
    <property type="evidence" value="ECO:0007669"/>
    <property type="project" value="UniProtKB-SubCell"/>
</dbReference>
<feature type="transmembrane region" description="Helical" evidence="7">
    <location>
        <begin position="40"/>
        <end position="66"/>
    </location>
</feature>
<dbReference type="Gene3D" id="1.20.1560.10">
    <property type="entry name" value="ABC transporter type 1, transmembrane domain"/>
    <property type="match status" value="1"/>
</dbReference>
<feature type="transmembrane region" description="Helical" evidence="7">
    <location>
        <begin position="119"/>
        <end position="139"/>
    </location>
</feature>
<dbReference type="Proteomes" id="UP000299102">
    <property type="component" value="Unassembled WGS sequence"/>
</dbReference>
<accession>A0A4C1X4Q4</accession>
<dbReference type="PROSITE" id="PS00211">
    <property type="entry name" value="ABC_TRANSPORTER_1"/>
    <property type="match status" value="1"/>
</dbReference>
<evidence type="ECO:0000256" key="5">
    <source>
        <dbReference type="ARBA" id="ARBA00022989"/>
    </source>
</evidence>
<name>A0A4C1X4Q4_EUMVA</name>
<dbReference type="SUPFAM" id="SSF90123">
    <property type="entry name" value="ABC transporter transmembrane region"/>
    <property type="match status" value="1"/>
</dbReference>
<evidence type="ECO:0000256" key="1">
    <source>
        <dbReference type="ARBA" id="ARBA00004141"/>
    </source>
</evidence>
<evidence type="ECO:0000259" key="9">
    <source>
        <dbReference type="PROSITE" id="PS50929"/>
    </source>
</evidence>
<evidence type="ECO:0000313" key="10">
    <source>
        <dbReference type="EMBL" id="GBP57349.1"/>
    </source>
</evidence>
<evidence type="ECO:0000256" key="6">
    <source>
        <dbReference type="ARBA" id="ARBA00023136"/>
    </source>
</evidence>
<dbReference type="SMART" id="SM00382">
    <property type="entry name" value="AAA"/>
    <property type="match status" value="1"/>
</dbReference>
<dbReference type="InterPro" id="IPR027417">
    <property type="entry name" value="P-loop_NTPase"/>
</dbReference>
<evidence type="ECO:0000256" key="4">
    <source>
        <dbReference type="ARBA" id="ARBA00022840"/>
    </source>
</evidence>
<feature type="transmembrane region" description="Helical" evidence="7">
    <location>
        <begin position="227"/>
        <end position="246"/>
    </location>
</feature>
<dbReference type="SUPFAM" id="SSF52540">
    <property type="entry name" value="P-loop containing nucleoside triphosphate hydrolases"/>
    <property type="match status" value="1"/>
</dbReference>
<dbReference type="AlphaFoldDB" id="A0A4C1X4Q4"/>
<evidence type="ECO:0000313" key="11">
    <source>
        <dbReference type="Proteomes" id="UP000299102"/>
    </source>
</evidence>
<dbReference type="InterPro" id="IPR017871">
    <property type="entry name" value="ABC_transporter-like_CS"/>
</dbReference>
<dbReference type="PANTHER" id="PTHR24221">
    <property type="entry name" value="ATP-BINDING CASSETTE SUB-FAMILY B"/>
    <property type="match status" value="1"/>
</dbReference>
<dbReference type="InterPro" id="IPR036640">
    <property type="entry name" value="ABC1_TM_sf"/>
</dbReference>
<dbReference type="STRING" id="151549.A0A4C1X4Q4"/>
<evidence type="ECO:0000256" key="3">
    <source>
        <dbReference type="ARBA" id="ARBA00022741"/>
    </source>
</evidence>
<keyword evidence="5 7" id="KW-1133">Transmembrane helix</keyword>
<gene>
    <name evidence="10" type="primary">Mdr49</name>
    <name evidence="10" type="ORF">EVAR_27378_1</name>
</gene>
<dbReference type="InterPro" id="IPR003439">
    <property type="entry name" value="ABC_transporter-like_ATP-bd"/>
</dbReference>
<keyword evidence="11" id="KW-1185">Reference proteome</keyword>
<dbReference type="PROSITE" id="PS50893">
    <property type="entry name" value="ABC_TRANSPORTER_2"/>
    <property type="match status" value="1"/>
</dbReference>
<protein>
    <submittedName>
        <fullName evidence="10">Multidrug resistance protein homolog 49</fullName>
    </submittedName>
</protein>
<dbReference type="GO" id="GO:0140359">
    <property type="term" value="F:ABC-type transporter activity"/>
    <property type="evidence" value="ECO:0007669"/>
    <property type="project" value="InterPro"/>
</dbReference>
<dbReference type="EMBL" id="BGZK01000714">
    <property type="protein sequence ID" value="GBP57349.1"/>
    <property type="molecule type" value="Genomic_DNA"/>
</dbReference>
<evidence type="ECO:0000256" key="7">
    <source>
        <dbReference type="SAM" id="Phobius"/>
    </source>
</evidence>
<evidence type="ECO:0000256" key="2">
    <source>
        <dbReference type="ARBA" id="ARBA00022692"/>
    </source>
</evidence>
<dbReference type="Gene3D" id="3.40.50.300">
    <property type="entry name" value="P-loop containing nucleotide triphosphate hydrolases"/>
    <property type="match status" value="1"/>
</dbReference>
<sequence length="607" mass="64888">MNTRTYFLLVEFNRWSDSTITKQNHSLPAGPSTVAEQGRFYAILFLCVAAACGAVCFLQSALLALAGARLTKRLRKLAFEAMLKQEAAWFDSPTNSPGALTGRLAAECGAVKGAGGARLGALLQGASTMLIGVALSAAYSWKMTIVSLVSVPFVMGGIYLEGWASRRSASRAGKELETAAKVAAEAVINIRTVQSLGVEEAMLSRYWRALAAGDAAGRAAGRLRGPVYGACLAAPTLGYAVSMSYGGYLIAREDLPYKDALLVSEALIYGAWMLGISLSLAPSFTAARRAAARLLGLLQRTPAIADVADDGEPWAASGDVSFDKVEFAYGRRPAVLRGLNLAAARGRRVALVGPSGSGKSTLIQLLMRFYEPVRGDILKGITDATFFQLLDGRSLRSLPLSVLRAQFGLVGQQPVLFDRSVYENIAYGDTARAGGVPLAEVQRAAQMANVHSFIAALPQGYETRLGSGGAQLSGGQKQRIAIARALLRDPRVLLLDEATSALDAASEQAVQATLEEVSAGRTTITVAHRLPTVKNADVIYVIDKDVDGYYYSVNLFATSHAICNRGEWTPFNRLRVLGVVAESGSHEELMKKKGIYWTLWKQQQHGS</sequence>
<dbReference type="InterPro" id="IPR011527">
    <property type="entry name" value="ABC1_TM_dom"/>
</dbReference>
<feature type="domain" description="ABC transmembrane type-1" evidence="9">
    <location>
        <begin position="12"/>
        <end position="286"/>
    </location>
</feature>